<evidence type="ECO:0000256" key="3">
    <source>
        <dbReference type="ARBA" id="ARBA00022763"/>
    </source>
</evidence>
<dbReference type="PANTHER" id="PTHR11070:SF23">
    <property type="entry name" value="RECBCD ENZYME SUBUNIT RECB"/>
    <property type="match status" value="1"/>
</dbReference>
<evidence type="ECO:0000256" key="8">
    <source>
        <dbReference type="ARBA" id="ARBA00023125"/>
    </source>
</evidence>
<dbReference type="Gene3D" id="3.40.50.300">
    <property type="entry name" value="P-loop containing nucleotide triphosphate hydrolases"/>
    <property type="match status" value="4"/>
</dbReference>
<dbReference type="InterPro" id="IPR027417">
    <property type="entry name" value="P-loop_NTPase"/>
</dbReference>
<dbReference type="GO" id="GO:0008854">
    <property type="term" value="F:exodeoxyribonuclease V activity"/>
    <property type="evidence" value="ECO:0007669"/>
    <property type="project" value="UniProtKB-EC"/>
</dbReference>
<dbReference type="PROSITE" id="PS51217">
    <property type="entry name" value="UVRD_HELICASE_CTER"/>
    <property type="match status" value="1"/>
</dbReference>
<keyword evidence="8" id="KW-0238">DNA-binding</keyword>
<evidence type="ECO:0000313" key="17">
    <source>
        <dbReference type="EMBL" id="CAG9183890.1"/>
    </source>
</evidence>
<dbReference type="PROSITE" id="PS51198">
    <property type="entry name" value="UVRD_HELICASE_ATP_BIND"/>
    <property type="match status" value="1"/>
</dbReference>
<keyword evidence="10" id="KW-0413">Isomerase</keyword>
<gene>
    <name evidence="17" type="primary">recB_2</name>
    <name evidence="17" type="ORF">LMG21510_04971</name>
</gene>
<keyword evidence="18" id="KW-1185">Reference proteome</keyword>
<comment type="catalytic activity">
    <reaction evidence="13">
        <text>ATP + H2O = ADP + phosphate + H(+)</text>
        <dbReference type="Rhea" id="RHEA:13065"/>
        <dbReference type="ChEBI" id="CHEBI:15377"/>
        <dbReference type="ChEBI" id="CHEBI:15378"/>
        <dbReference type="ChEBI" id="CHEBI:30616"/>
        <dbReference type="ChEBI" id="CHEBI:43474"/>
        <dbReference type="ChEBI" id="CHEBI:456216"/>
        <dbReference type="EC" id="5.6.2.4"/>
    </reaction>
</comment>
<dbReference type="Gene3D" id="3.90.320.10">
    <property type="match status" value="1"/>
</dbReference>
<evidence type="ECO:0000256" key="6">
    <source>
        <dbReference type="ARBA" id="ARBA00022839"/>
    </source>
</evidence>
<feature type="binding site" evidence="14">
    <location>
        <begin position="26"/>
        <end position="33"/>
    </location>
    <ligand>
        <name>ATP</name>
        <dbReference type="ChEBI" id="CHEBI:30616"/>
    </ligand>
</feature>
<dbReference type="Proteomes" id="UP000721236">
    <property type="component" value="Unassembled WGS sequence"/>
</dbReference>
<keyword evidence="3" id="KW-0227">DNA damage</keyword>
<keyword evidence="5 14" id="KW-0347">Helicase</keyword>
<sequence length="1118" mass="120007">MSMLLSDNEARRIAIAEHDRALLVEAGAGSGKTAVMAGRIAMMLASGIAPRHIAAVTFTELAASELVIRVRDFVEALTAGSVPAELRVALPDGLSDMQRRELLAAVEVIDDLTCSTIHGFCQRLIAPYPVEAGIDPGAAIMDRDAADLAFDDIVDQWLRERLGENGSGLLADLVAQDASGTLQLVHDIASALRRHRHATGPVALPLMPLVEDFRRSVSALTGFMATCSFAEEATVETARHFAAMAQALDWEIDESSPSHLARLVALRPVPALCTGSGSFLAFRRKTAWEAAAKREGMPASAGKEAFGVVSDLYKACCEAWSALEAQVATRVLGELATHVRAVVQVFSQYKRDSALLDFDDLLYAARALLRDHEPVRQALATRYRHVLVDEFQDTDPLQAEIFWRLCGDPEGSKAGDWTSFRIRPGALFLVGDPKQAIYRFRGADVAAYVQARTAFGAMDAGSVLTISTNFRSHAPILDFVNARFAPCLSADGQPGFTALAPFQPHNGEDPCVVALDIQAASEKPAADELRDVEAVAVARLCAQLIGRHRVVDRRTGGARACRAGDIALLAPTGTDLWRYEAALERLGIAVATQAGKGLYRRQEIQDLIAVTRVLADPGDTLALGALLRGPLVGLSDEAILDIIAALPRDDSNAGTLPRLSISVDPAGIANPIAREVVTSLQALRRQVNSTTPYVLLSQAVDALHVRHLLLERHRDQADRALANVDLYLNMSRRFAVRGLRAFAAAMTAAWTDASRASEGRPDAQEDAVALFTMHAAKGLEWPVVVPVNTMTAIKQADSVFVDPESGRLFCPVFGVRPAGYDAIRSAEGAELERERVRLWYVAATRARELLVLPRPAVTSDKSWASLVDMALQELPTVALEEDPPPMSSQTGACPNQQTRETFAAEARLIAESHRGIRWLAPSRDEGHMSGAVLIPEIAQVVLPGAESGTEGSAVAVRGSRDRGVILHKLMEEVLNGEVSDDLATLTERAATLICTMGAGCHEDASTGLSPAEIAGCVLRTLTIPDIAKMRPRLMAELPVYGSAASTFLEDAIVGVADAVAVGEDGRPEVIIDWKSDVAPSTATLEHYGAQVRSYLSMTSAKRGMIVLMTSGHVIPVEP</sequence>
<dbReference type="SUPFAM" id="SSF52540">
    <property type="entry name" value="P-loop containing nucleoside triphosphate hydrolases"/>
    <property type="match status" value="1"/>
</dbReference>
<accession>A0ABN7ZD52</accession>
<evidence type="ECO:0000313" key="18">
    <source>
        <dbReference type="Proteomes" id="UP000721236"/>
    </source>
</evidence>
<keyword evidence="6" id="KW-0269">Exonuclease</keyword>
<keyword evidence="2 14" id="KW-0547">Nucleotide-binding</keyword>
<feature type="domain" description="UvrD-like helicase C-terminal" evidence="16">
    <location>
        <begin position="474"/>
        <end position="778"/>
    </location>
</feature>
<dbReference type="InterPro" id="IPR011604">
    <property type="entry name" value="PDDEXK-like_dom_sf"/>
</dbReference>
<proteinExistence type="predicted"/>
<comment type="caution">
    <text evidence="17">The sequence shown here is derived from an EMBL/GenBank/DDBJ whole genome shotgun (WGS) entry which is preliminary data.</text>
</comment>
<evidence type="ECO:0000256" key="4">
    <source>
        <dbReference type="ARBA" id="ARBA00022801"/>
    </source>
</evidence>
<evidence type="ECO:0000256" key="13">
    <source>
        <dbReference type="ARBA" id="ARBA00048988"/>
    </source>
</evidence>
<protein>
    <recommendedName>
        <fullName evidence="12">DNA 3'-5' helicase</fullName>
        <ecNumber evidence="12">5.6.2.4</ecNumber>
    </recommendedName>
</protein>
<dbReference type="EMBL" id="CAJZAH010000010">
    <property type="protein sequence ID" value="CAG9183890.1"/>
    <property type="molecule type" value="Genomic_DNA"/>
</dbReference>
<dbReference type="EC" id="5.6.2.4" evidence="12"/>
<evidence type="ECO:0000259" key="16">
    <source>
        <dbReference type="PROSITE" id="PS51217"/>
    </source>
</evidence>
<name>A0ABN7ZD52_9BURK</name>
<dbReference type="InterPro" id="IPR014017">
    <property type="entry name" value="DNA_helicase_UvrD-like_C"/>
</dbReference>
<evidence type="ECO:0000256" key="2">
    <source>
        <dbReference type="ARBA" id="ARBA00022741"/>
    </source>
</evidence>
<dbReference type="InterPro" id="IPR000212">
    <property type="entry name" value="DNA_helicase_UvrD/REP"/>
</dbReference>
<dbReference type="Pfam" id="PF00580">
    <property type="entry name" value="UvrD-helicase"/>
    <property type="match status" value="1"/>
</dbReference>
<keyword evidence="1" id="KW-0540">Nuclease</keyword>
<evidence type="ECO:0000256" key="7">
    <source>
        <dbReference type="ARBA" id="ARBA00022840"/>
    </source>
</evidence>
<feature type="domain" description="UvrD-like helicase ATP-binding" evidence="15">
    <location>
        <begin position="5"/>
        <end position="473"/>
    </location>
</feature>
<keyword evidence="4 14" id="KW-0378">Hydrolase</keyword>
<keyword evidence="9" id="KW-0234">DNA repair</keyword>
<keyword evidence="7 14" id="KW-0067">ATP-binding</keyword>
<evidence type="ECO:0000256" key="14">
    <source>
        <dbReference type="PROSITE-ProRule" id="PRU00560"/>
    </source>
</evidence>
<evidence type="ECO:0000256" key="12">
    <source>
        <dbReference type="ARBA" id="ARBA00034808"/>
    </source>
</evidence>
<comment type="catalytic activity">
    <reaction evidence="11">
        <text>Couples ATP hydrolysis with the unwinding of duplex DNA by translocating in the 3'-5' direction.</text>
        <dbReference type="EC" id="5.6.2.4"/>
    </reaction>
</comment>
<evidence type="ECO:0000256" key="1">
    <source>
        <dbReference type="ARBA" id="ARBA00022722"/>
    </source>
</evidence>
<evidence type="ECO:0000256" key="10">
    <source>
        <dbReference type="ARBA" id="ARBA00023235"/>
    </source>
</evidence>
<evidence type="ECO:0000256" key="5">
    <source>
        <dbReference type="ARBA" id="ARBA00022806"/>
    </source>
</evidence>
<evidence type="ECO:0000256" key="9">
    <source>
        <dbReference type="ARBA" id="ARBA00023204"/>
    </source>
</evidence>
<reference evidence="17 18" key="1">
    <citation type="submission" date="2021-08" db="EMBL/GenBank/DDBJ databases">
        <authorList>
            <person name="Peeters C."/>
        </authorList>
    </citation>
    <scope>NUCLEOTIDE SEQUENCE [LARGE SCALE GENOMIC DNA]</scope>
    <source>
        <strain evidence="17 18">LMG 21510</strain>
    </source>
</reference>
<evidence type="ECO:0000256" key="11">
    <source>
        <dbReference type="ARBA" id="ARBA00034617"/>
    </source>
</evidence>
<evidence type="ECO:0000259" key="15">
    <source>
        <dbReference type="PROSITE" id="PS51198"/>
    </source>
</evidence>
<dbReference type="InterPro" id="IPR014016">
    <property type="entry name" value="UvrD-like_ATP-bd"/>
</dbReference>
<organism evidence="17 18">
    <name type="scientific">Cupriavidus respiraculi</name>
    <dbReference type="NCBI Taxonomy" id="195930"/>
    <lineage>
        <taxon>Bacteria</taxon>
        <taxon>Pseudomonadati</taxon>
        <taxon>Pseudomonadota</taxon>
        <taxon>Betaproteobacteria</taxon>
        <taxon>Burkholderiales</taxon>
        <taxon>Burkholderiaceae</taxon>
        <taxon>Cupriavidus</taxon>
    </lineage>
</organism>
<dbReference type="PANTHER" id="PTHR11070">
    <property type="entry name" value="UVRD / RECB / PCRA DNA HELICASE FAMILY MEMBER"/>
    <property type="match status" value="1"/>
</dbReference>
<dbReference type="Pfam" id="PF13361">
    <property type="entry name" value="UvrD_C"/>
    <property type="match status" value="1"/>
</dbReference>